<organism evidence="3 4">
    <name type="scientific">Bifidobacterium crudilactis</name>
    <dbReference type="NCBI Taxonomy" id="327277"/>
    <lineage>
        <taxon>Bacteria</taxon>
        <taxon>Bacillati</taxon>
        <taxon>Actinomycetota</taxon>
        <taxon>Actinomycetes</taxon>
        <taxon>Bifidobacteriales</taxon>
        <taxon>Bifidobacteriaceae</taxon>
        <taxon>Bifidobacterium</taxon>
    </lineage>
</organism>
<dbReference type="EMBL" id="JAAXZR010000006">
    <property type="protein sequence ID" value="NLT78888.1"/>
    <property type="molecule type" value="Genomic_DNA"/>
</dbReference>
<dbReference type="RefSeq" id="WP_273172293.1">
    <property type="nucleotide sequence ID" value="NZ_JAAXZR010000006.1"/>
</dbReference>
<dbReference type="InterPro" id="IPR050921">
    <property type="entry name" value="T4SS_GSP_E_ATPase"/>
</dbReference>
<dbReference type="Pfam" id="PF00437">
    <property type="entry name" value="T2SSE"/>
    <property type="match status" value="1"/>
</dbReference>
<dbReference type="SUPFAM" id="SSF52540">
    <property type="entry name" value="P-loop containing nucleoside triphosphate hydrolases"/>
    <property type="match status" value="1"/>
</dbReference>
<dbReference type="AlphaFoldDB" id="A0A971CXT0"/>
<dbReference type="Gene3D" id="3.40.50.300">
    <property type="entry name" value="P-loop containing nucleotide triphosphate hydrolases"/>
    <property type="match status" value="1"/>
</dbReference>
<reference evidence="3" key="2">
    <citation type="submission" date="2020-01" db="EMBL/GenBank/DDBJ databases">
        <authorList>
            <person name="Campanaro S."/>
        </authorList>
    </citation>
    <scope>NUCLEOTIDE SEQUENCE</scope>
    <source>
        <strain evidence="3">AS01afH2WH_6</strain>
    </source>
</reference>
<dbReference type="PANTHER" id="PTHR30486">
    <property type="entry name" value="TWITCHING MOTILITY PROTEIN PILT"/>
    <property type="match status" value="1"/>
</dbReference>
<dbReference type="PANTHER" id="PTHR30486:SF6">
    <property type="entry name" value="TYPE IV PILUS RETRACTATION ATPASE PILT"/>
    <property type="match status" value="1"/>
</dbReference>
<dbReference type="CDD" id="cd01130">
    <property type="entry name" value="VirB11-like_ATPase"/>
    <property type="match status" value="1"/>
</dbReference>
<protein>
    <submittedName>
        <fullName evidence="3">Flp pilus assembly complex ATPase component TadA</fullName>
    </submittedName>
</protein>
<dbReference type="InterPro" id="IPR001482">
    <property type="entry name" value="T2SS/T4SS_dom"/>
</dbReference>
<dbReference type="Proteomes" id="UP000767327">
    <property type="component" value="Unassembled WGS sequence"/>
</dbReference>
<proteinExistence type="inferred from homology"/>
<name>A0A971CXT0_9BIFI</name>
<comment type="caution">
    <text evidence="3">The sequence shown here is derived from an EMBL/GenBank/DDBJ whole genome shotgun (WGS) entry which is preliminary data.</text>
</comment>
<evidence type="ECO:0000313" key="4">
    <source>
        <dbReference type="Proteomes" id="UP000767327"/>
    </source>
</evidence>
<dbReference type="InterPro" id="IPR027417">
    <property type="entry name" value="P-loop_NTPase"/>
</dbReference>
<evidence type="ECO:0000313" key="3">
    <source>
        <dbReference type="EMBL" id="NLT78888.1"/>
    </source>
</evidence>
<comment type="similarity">
    <text evidence="1">Belongs to the GSP E family.</text>
</comment>
<dbReference type="Gene3D" id="3.30.450.90">
    <property type="match status" value="1"/>
</dbReference>
<feature type="domain" description="Bacterial type II secretion system protein E" evidence="2">
    <location>
        <begin position="14"/>
        <end position="273"/>
    </location>
</feature>
<dbReference type="GO" id="GO:0016887">
    <property type="term" value="F:ATP hydrolysis activity"/>
    <property type="evidence" value="ECO:0007669"/>
    <property type="project" value="InterPro"/>
</dbReference>
<reference evidence="3" key="1">
    <citation type="journal article" date="2020" name="Biotechnol. Biofuels">
        <title>New insights from the biogas microbiome by comprehensive genome-resolved metagenomics of nearly 1600 species originating from multiple anaerobic digesters.</title>
        <authorList>
            <person name="Campanaro S."/>
            <person name="Treu L."/>
            <person name="Rodriguez-R L.M."/>
            <person name="Kovalovszki A."/>
            <person name="Ziels R.M."/>
            <person name="Maus I."/>
            <person name="Zhu X."/>
            <person name="Kougias P.G."/>
            <person name="Basile A."/>
            <person name="Luo G."/>
            <person name="Schluter A."/>
            <person name="Konstantinidis K.T."/>
            <person name="Angelidaki I."/>
        </authorList>
    </citation>
    <scope>NUCLEOTIDE SEQUENCE</scope>
    <source>
        <strain evidence="3">AS01afH2WH_6</strain>
    </source>
</reference>
<evidence type="ECO:0000259" key="2">
    <source>
        <dbReference type="Pfam" id="PF00437"/>
    </source>
</evidence>
<evidence type="ECO:0000256" key="1">
    <source>
        <dbReference type="ARBA" id="ARBA00006611"/>
    </source>
</evidence>
<gene>
    <name evidence="3" type="primary">tadA</name>
    <name evidence="3" type="ORF">GXW98_01185</name>
</gene>
<sequence>MSEESEEDDLIFGPLDEFAHDPKVSDIAVTEQGRVWVDSGDGMKERFARLSFHSPRVVREFAVQLCSQLGHRLDDACPIADVSTPGGIRINAVIAPLVPHGAVISIRFPNRMTPRLDHLAREGMMPEIWASTLKSLVRRRASLLVTGATAAGKTTLLRALLAECDDNDRIITVEETRELGQLPMPNHVSLATRAANVEGAGAIGLDELMRATLRMRPDRVILGECRGAEVVHLLRALNAGHRGGMATIHANSVPGTPARLVSLGLLAGLDAKAMTYLLEGAFDVLIHVHRVSGVRRIAQIGCLHQGDGGQLSGRVLSVWDGGTGVLGGDAWCRFLERWNPEWLSSAPRAGEDGHDR</sequence>
<accession>A0A971CXT0</accession>